<dbReference type="Gene3D" id="3.30.2310.30">
    <property type="match status" value="1"/>
</dbReference>
<evidence type="ECO:0000313" key="3">
    <source>
        <dbReference type="Proteomes" id="UP000008461"/>
    </source>
</evidence>
<dbReference type="EMBL" id="CP002691">
    <property type="protein sequence ID" value="AEE48917.1"/>
    <property type="molecule type" value="Genomic_DNA"/>
</dbReference>
<dbReference type="InterPro" id="IPR038233">
    <property type="entry name" value="Colicin_D/E5_nuclease"/>
</dbReference>
<dbReference type="SUPFAM" id="SSF102824">
    <property type="entry name" value="Colicin D/E5 nuclease domain"/>
    <property type="match status" value="1"/>
</dbReference>
<dbReference type="STRING" id="760192.Halhy_1018"/>
<evidence type="ECO:0000313" key="2">
    <source>
        <dbReference type="EMBL" id="AEE48917.1"/>
    </source>
</evidence>
<organism evidence="2 3">
    <name type="scientific">Haliscomenobacter hydrossis (strain ATCC 27775 / DSM 1100 / LMG 10767 / O)</name>
    <dbReference type="NCBI Taxonomy" id="760192"/>
    <lineage>
        <taxon>Bacteria</taxon>
        <taxon>Pseudomonadati</taxon>
        <taxon>Bacteroidota</taxon>
        <taxon>Saprospiria</taxon>
        <taxon>Saprospirales</taxon>
        <taxon>Haliscomenobacteraceae</taxon>
        <taxon>Haliscomenobacter</taxon>
    </lineage>
</organism>
<feature type="transmembrane region" description="Helical" evidence="1">
    <location>
        <begin position="12"/>
        <end position="30"/>
    </location>
</feature>
<dbReference type="KEGG" id="hhy:Halhy_1018"/>
<keyword evidence="1" id="KW-1133">Transmembrane helix</keyword>
<protein>
    <submittedName>
        <fullName evidence="2">Uncharacterized protein</fullName>
    </submittedName>
</protein>
<evidence type="ECO:0000256" key="1">
    <source>
        <dbReference type="SAM" id="Phobius"/>
    </source>
</evidence>
<dbReference type="OrthoDB" id="9969031at2"/>
<dbReference type="HOGENOM" id="CLU_1852386_0_0_10"/>
<accession>F4KQ91</accession>
<keyword evidence="1" id="KW-0472">Membrane</keyword>
<dbReference type="AlphaFoldDB" id="F4KQ91"/>
<name>F4KQ91_HALH1</name>
<dbReference type="Proteomes" id="UP000008461">
    <property type="component" value="Chromosome"/>
</dbReference>
<dbReference type="RefSeq" id="WP_013763472.1">
    <property type="nucleotide sequence ID" value="NC_015510.1"/>
</dbReference>
<proteinExistence type="predicted"/>
<reference evidence="2 3" key="1">
    <citation type="journal article" date="2011" name="Stand. Genomic Sci.">
        <title>Complete genome sequence of Haliscomenobacter hydrossis type strain (O).</title>
        <authorList>
            <consortium name="US DOE Joint Genome Institute (JGI-PGF)"/>
            <person name="Daligault H."/>
            <person name="Lapidus A."/>
            <person name="Zeytun A."/>
            <person name="Nolan M."/>
            <person name="Lucas S."/>
            <person name="Del Rio T.G."/>
            <person name="Tice H."/>
            <person name="Cheng J.F."/>
            <person name="Tapia R."/>
            <person name="Han C."/>
            <person name="Goodwin L."/>
            <person name="Pitluck S."/>
            <person name="Liolios K."/>
            <person name="Pagani I."/>
            <person name="Ivanova N."/>
            <person name="Huntemann M."/>
            <person name="Mavromatis K."/>
            <person name="Mikhailova N."/>
            <person name="Pati A."/>
            <person name="Chen A."/>
            <person name="Palaniappan K."/>
            <person name="Land M."/>
            <person name="Hauser L."/>
            <person name="Brambilla E.M."/>
            <person name="Rohde M."/>
            <person name="Verbarg S."/>
            <person name="Goker M."/>
            <person name="Bristow J."/>
            <person name="Eisen J.A."/>
            <person name="Markowitz V."/>
            <person name="Hugenholtz P."/>
            <person name="Kyrpides N.C."/>
            <person name="Klenk H.P."/>
            <person name="Woyke T."/>
        </authorList>
    </citation>
    <scope>NUCLEOTIDE SEQUENCE [LARGE SCALE GENOMIC DNA]</scope>
    <source>
        <strain evidence="3">ATCC 27775 / DSM 1100 / LMG 10767 / O</strain>
    </source>
</reference>
<reference key="2">
    <citation type="submission" date="2011-04" db="EMBL/GenBank/DDBJ databases">
        <title>Complete sequence of chromosome of Haliscomenobacter hydrossis DSM 1100.</title>
        <authorList>
            <consortium name="US DOE Joint Genome Institute (JGI-PGF)"/>
            <person name="Lucas S."/>
            <person name="Han J."/>
            <person name="Lapidus A."/>
            <person name="Bruce D."/>
            <person name="Goodwin L."/>
            <person name="Pitluck S."/>
            <person name="Peters L."/>
            <person name="Kyrpides N."/>
            <person name="Mavromatis K."/>
            <person name="Ivanova N."/>
            <person name="Ovchinnikova G."/>
            <person name="Pagani I."/>
            <person name="Daligault H."/>
            <person name="Detter J.C."/>
            <person name="Han C."/>
            <person name="Land M."/>
            <person name="Hauser L."/>
            <person name="Markowitz V."/>
            <person name="Cheng J.-F."/>
            <person name="Hugenholtz P."/>
            <person name="Woyke T."/>
            <person name="Wu D."/>
            <person name="Verbarg S."/>
            <person name="Frueling A."/>
            <person name="Brambilla E."/>
            <person name="Klenk H.-P."/>
            <person name="Eisen J.A."/>
        </authorList>
    </citation>
    <scope>NUCLEOTIDE SEQUENCE</scope>
    <source>
        <strain>DSM 1100</strain>
    </source>
</reference>
<dbReference type="InterPro" id="IPR038234">
    <property type="entry name" value="Colicin_E5_C_sf"/>
</dbReference>
<gene>
    <name evidence="2" type="ordered locus">Halhy_1018</name>
</gene>
<keyword evidence="1" id="KW-0812">Transmembrane</keyword>
<keyword evidence="3" id="KW-1185">Reference proteome</keyword>
<sequence length="138" mass="16126">MHLTHSIPRKISLAWFFPILLMVIAGFWLAKSNNPDDDLSAEIQIVIDDGIEISIPLNGCTNFKLKDFKSARRWKKQFRDRGFDTNKIRDMLQNGRQESFVDWKGHHLLRIFDSDGNYIVVDPLTCEIWQVAPNTFLY</sequence>